<gene>
    <name evidence="2" type="ORF">K466DRAFT_587092</name>
</gene>
<dbReference type="Proteomes" id="UP000308197">
    <property type="component" value="Unassembled WGS sequence"/>
</dbReference>
<accession>A0A5C3PBB7</accession>
<evidence type="ECO:0000313" key="2">
    <source>
        <dbReference type="EMBL" id="TFK86612.1"/>
    </source>
</evidence>
<proteinExistence type="predicted"/>
<reference evidence="2 3" key="1">
    <citation type="journal article" date="2019" name="Nat. Ecol. Evol.">
        <title>Megaphylogeny resolves global patterns of mushroom evolution.</title>
        <authorList>
            <person name="Varga T."/>
            <person name="Krizsan K."/>
            <person name="Foldi C."/>
            <person name="Dima B."/>
            <person name="Sanchez-Garcia M."/>
            <person name="Sanchez-Ramirez S."/>
            <person name="Szollosi G.J."/>
            <person name="Szarkandi J.G."/>
            <person name="Papp V."/>
            <person name="Albert L."/>
            <person name="Andreopoulos W."/>
            <person name="Angelini C."/>
            <person name="Antonin V."/>
            <person name="Barry K.W."/>
            <person name="Bougher N.L."/>
            <person name="Buchanan P."/>
            <person name="Buyck B."/>
            <person name="Bense V."/>
            <person name="Catcheside P."/>
            <person name="Chovatia M."/>
            <person name="Cooper J."/>
            <person name="Damon W."/>
            <person name="Desjardin D."/>
            <person name="Finy P."/>
            <person name="Geml J."/>
            <person name="Haridas S."/>
            <person name="Hughes K."/>
            <person name="Justo A."/>
            <person name="Karasinski D."/>
            <person name="Kautmanova I."/>
            <person name="Kiss B."/>
            <person name="Kocsube S."/>
            <person name="Kotiranta H."/>
            <person name="LaButti K.M."/>
            <person name="Lechner B.E."/>
            <person name="Liimatainen K."/>
            <person name="Lipzen A."/>
            <person name="Lukacs Z."/>
            <person name="Mihaltcheva S."/>
            <person name="Morgado L.N."/>
            <person name="Niskanen T."/>
            <person name="Noordeloos M.E."/>
            <person name="Ohm R.A."/>
            <person name="Ortiz-Santana B."/>
            <person name="Ovrebo C."/>
            <person name="Racz N."/>
            <person name="Riley R."/>
            <person name="Savchenko A."/>
            <person name="Shiryaev A."/>
            <person name="Soop K."/>
            <person name="Spirin V."/>
            <person name="Szebenyi C."/>
            <person name="Tomsovsky M."/>
            <person name="Tulloss R.E."/>
            <person name="Uehling J."/>
            <person name="Grigoriev I.V."/>
            <person name="Vagvolgyi C."/>
            <person name="Papp T."/>
            <person name="Martin F.M."/>
            <person name="Miettinen O."/>
            <person name="Hibbett D.S."/>
            <person name="Nagy L.G."/>
        </authorList>
    </citation>
    <scope>NUCLEOTIDE SEQUENCE [LARGE SCALE GENOMIC DNA]</scope>
    <source>
        <strain evidence="2 3">HHB13444</strain>
    </source>
</reference>
<name>A0A5C3PBB7_9APHY</name>
<sequence length="160" mass="16971">MANPTNAHALPQHLGPPTRTPPAPPLCGDARLHAFAHHSFPNNAPLPLGASESDPYGDHHRLAQLGGRMLAAAYAQACMATVRGVDLQAHIDATLPAFVDRWVSAYGWRHQVYGAPGGTDLGAPYETQKIFEAYAGAVVAQPTLGPPALFAWIQLLVNTP</sequence>
<evidence type="ECO:0000256" key="1">
    <source>
        <dbReference type="SAM" id="MobiDB-lite"/>
    </source>
</evidence>
<organism evidence="2 3">
    <name type="scientific">Polyporus arcularius HHB13444</name>
    <dbReference type="NCBI Taxonomy" id="1314778"/>
    <lineage>
        <taxon>Eukaryota</taxon>
        <taxon>Fungi</taxon>
        <taxon>Dikarya</taxon>
        <taxon>Basidiomycota</taxon>
        <taxon>Agaricomycotina</taxon>
        <taxon>Agaricomycetes</taxon>
        <taxon>Polyporales</taxon>
        <taxon>Polyporaceae</taxon>
        <taxon>Polyporus</taxon>
    </lineage>
</organism>
<keyword evidence="3" id="KW-1185">Reference proteome</keyword>
<evidence type="ECO:0000313" key="3">
    <source>
        <dbReference type="Proteomes" id="UP000308197"/>
    </source>
</evidence>
<dbReference type="InParanoid" id="A0A5C3PBB7"/>
<dbReference type="EMBL" id="ML211192">
    <property type="protein sequence ID" value="TFK86612.1"/>
    <property type="molecule type" value="Genomic_DNA"/>
</dbReference>
<feature type="region of interest" description="Disordered" evidence="1">
    <location>
        <begin position="1"/>
        <end position="26"/>
    </location>
</feature>
<dbReference type="STRING" id="1314778.A0A5C3PBB7"/>
<protein>
    <submittedName>
        <fullName evidence="2">Uncharacterized protein</fullName>
    </submittedName>
</protein>
<dbReference type="AlphaFoldDB" id="A0A5C3PBB7"/>